<dbReference type="SUPFAM" id="SSF55785">
    <property type="entry name" value="PYP-like sensor domain (PAS domain)"/>
    <property type="match status" value="2"/>
</dbReference>
<dbReference type="SUPFAM" id="SSF47384">
    <property type="entry name" value="Homodimeric domain of signal transducing histidine kinase"/>
    <property type="match status" value="1"/>
</dbReference>
<feature type="compositionally biased region" description="Polar residues" evidence="7">
    <location>
        <begin position="698"/>
        <end position="707"/>
    </location>
</feature>
<keyword evidence="13" id="KW-1185">Reference proteome</keyword>
<evidence type="ECO:0000256" key="4">
    <source>
        <dbReference type="ARBA" id="ARBA00022679"/>
    </source>
</evidence>
<sequence length="1847" mass="205408">MQSSHGRVVADATDESLAEAFAPDDGSHRKSRPLLIRSPPARLSELEREHDKQQLDDQQMDEQRQYEQRRHDDAKVAILKEAVHQKVSATQCIGRRFSGQLGSPRVASPMAMADEGSTHMSPPVEAWPRPLSAISSFSGQSQQSHQSTESTDSSRTVRPSGTSAPADPRPLKTPSYPFPTVPSTPRSWSAAFHQPFTTLSPTVLGRTPGEHASNRSFQSTPGSHSHDFMPGQADQAMDNPQFPTPNLYDLVLALSCDPGMEQWWTAVVNMMHDEFKADRVSLVVPSDPTDIENVPWGQKATFSMNGREEYSATHSSPERPVHLPSWESVLQERPGDEAPEKCRPRLPSRHTEPSSEPVRPAGPRRTVTHVPTPSATEISPARRPASSASTRHTAATDPEFSNFGDSSDGAPYAEVFATLHSLDHEERPLVGSCGIIRVLERGRVVTVTREYDSTSESSPLPETEDFKDISTSRDTRSADRRSSLGPQGPQFPWERRRGYEEYEQYPTSPWAQSPAPSPAIQIDEDANPFFPVEDTRVEDSFAPTTATPRDYSQFAQVEAIGVDKASTVIHIPLVHPTLSQPMQSFRVKQPKDRHAPPQLSNTLDLERKSPIAILSLLSSTVPYPSNLTRALELLAPHLATSFSVAQQFSSMHIQNVSIKHRRTTSGHIATAAPMVIAPTALDYPTRFHIEEFNASTSGSIASPSDYSGRSRHSPMGSVPATPVWDSLPPGWSANRSRAGTPLLSGSEIVDSYFEAKKRGAAQRTSNGGSVSQVTPAKPPMSAGKGHPDDAKSPHSEQKHRNNGSAKDERSWRMHALDMNISPTSNADVGKAPRSALRSLISNVTEQDQPTHRHSLLHSYGADFEASFGTISSAHMRNQSFSEDMPPPSERLLRTIIDAVPVQIFTAKPNTGQISWVNSKFLVYRAQEPKQVLKEPWQAIHPNDRLEFLSSWNRSLRSAQQLQQKVRLQRFDGSFRWFYVRAAPLKDRNQRIVHWIGTMMDFHEQHLAELNATRQQETAASEAKYRALANSSPQIVFAVNRAKGVIFCNSQWVHYSDQAEAQALGLGFMNHVHPGDLSKCALPLWDDVSKLNVPSKRPETVSSSSSVSSENTERPLVSPGTTADGKRFDRAVPERPRITRDADGRPSYSTEVRLRGKEGDYRWFLVRVLLAEPMLQNSKEEEIWYGTCTDINDHKTLERDLKTAMDEKSRFLSNMSHEIRTPLNGIMGMVNFLIDSNLSSEQMEHVNIIRSSTEGLRGLINDILDLSKAEAGMIQLSYEWLYIRALIEEVNDLTSALAIDKGLELNYTVEGDVPAQVKGDRFRIRQVLLNIIGNAIKFTDEGEVFVRCSLMPDKSGQLPPSDMYIKFEVVDTGRGFTEKEADHLFKRFSQIDGSSTRQHGGTGLGLVISRQLVQLHGGDLSAKSAPGKGSTFAFYIRTTVPSDKDKPPYAVPTPPPLLQSPEPVQALRPSRQELSPRTSYPWPDSALTAPSSGGSSLSLMPTSSVGSTRSSASSVTQYLPSSDGIELAMPSNAKPAPKSELVPLSAGQTPPMYSIMILCPLKYSRQATVTHIDKTLPRSIPHQITSREHLRECEEMLQGDDPVRFTHIVAVLKDIDEIIALINLIIPSPRHSGTSVIIITDLAQRRKIMEQAPQYDYERLSSSRRLQFVFKPLKPSRFAVVFDPHREREMSTDRNQDSAQQVAFTQKQVFEEMNRRLGGKGKRVLLVEDNRVNQIVISKFMSKSHIELDTVSDGVQCTQLLFSRPHDYYSVILCDLFMPNKDGYQTCTEIRTWERENRFANPLKIVALSANVLGDVQDKCVEVGFDYYLTKPVEFGELGRVLLGYMDG</sequence>
<evidence type="ECO:0000256" key="5">
    <source>
        <dbReference type="ARBA" id="ARBA00022777"/>
    </source>
</evidence>
<dbReference type="GO" id="GO:0009927">
    <property type="term" value="F:histidine phosphotransfer kinase activity"/>
    <property type="evidence" value="ECO:0007669"/>
    <property type="project" value="TreeGrafter"/>
</dbReference>
<feature type="compositionally biased region" description="Basic and acidic residues" evidence="7">
    <location>
        <begin position="785"/>
        <end position="810"/>
    </location>
</feature>
<dbReference type="InterPro" id="IPR036890">
    <property type="entry name" value="HATPase_C_sf"/>
</dbReference>
<evidence type="ECO:0000259" key="8">
    <source>
        <dbReference type="PROSITE" id="PS50109"/>
    </source>
</evidence>
<dbReference type="Proteomes" id="UP000799421">
    <property type="component" value="Unassembled WGS sequence"/>
</dbReference>
<dbReference type="SUPFAM" id="SSF52172">
    <property type="entry name" value="CheY-like"/>
    <property type="match status" value="1"/>
</dbReference>
<reference evidence="12" key="1">
    <citation type="journal article" date="2020" name="Stud. Mycol.">
        <title>101 Dothideomycetes genomes: a test case for predicting lifestyles and emergence of pathogens.</title>
        <authorList>
            <person name="Haridas S."/>
            <person name="Albert R."/>
            <person name="Binder M."/>
            <person name="Bloem J."/>
            <person name="Labutti K."/>
            <person name="Salamov A."/>
            <person name="Andreopoulos B."/>
            <person name="Baker S."/>
            <person name="Barry K."/>
            <person name="Bills G."/>
            <person name="Bluhm B."/>
            <person name="Cannon C."/>
            <person name="Castanera R."/>
            <person name="Culley D."/>
            <person name="Daum C."/>
            <person name="Ezra D."/>
            <person name="Gonzalez J."/>
            <person name="Henrissat B."/>
            <person name="Kuo A."/>
            <person name="Liang C."/>
            <person name="Lipzen A."/>
            <person name="Lutzoni F."/>
            <person name="Magnuson J."/>
            <person name="Mondo S."/>
            <person name="Nolan M."/>
            <person name="Ohm R."/>
            <person name="Pangilinan J."/>
            <person name="Park H.-J."/>
            <person name="Ramirez L."/>
            <person name="Alfaro M."/>
            <person name="Sun H."/>
            <person name="Tritt A."/>
            <person name="Yoshinaga Y."/>
            <person name="Zwiers L.-H."/>
            <person name="Turgeon B."/>
            <person name="Goodwin S."/>
            <person name="Spatafora J."/>
            <person name="Crous P."/>
            <person name="Grigoriev I."/>
        </authorList>
    </citation>
    <scope>NUCLEOTIDE SEQUENCE</scope>
    <source>
        <strain evidence="12">CBS 480.64</strain>
    </source>
</reference>
<feature type="domain" description="PAC" evidence="11">
    <location>
        <begin position="961"/>
        <end position="1013"/>
    </location>
</feature>
<dbReference type="NCBIfam" id="TIGR00229">
    <property type="entry name" value="sensory_box"/>
    <property type="match status" value="1"/>
</dbReference>
<dbReference type="Pfam" id="PF08447">
    <property type="entry name" value="PAS_3"/>
    <property type="match status" value="1"/>
</dbReference>
<dbReference type="PROSITE" id="PS50109">
    <property type="entry name" value="HIS_KIN"/>
    <property type="match status" value="1"/>
</dbReference>
<keyword evidence="5" id="KW-0418">Kinase</keyword>
<dbReference type="SUPFAM" id="SSF55874">
    <property type="entry name" value="ATPase domain of HSP90 chaperone/DNA topoisomerase II/histidine kinase"/>
    <property type="match status" value="1"/>
</dbReference>
<feature type="domain" description="PAC" evidence="11">
    <location>
        <begin position="1147"/>
        <end position="1202"/>
    </location>
</feature>
<gene>
    <name evidence="12" type="ORF">K470DRAFT_259445</name>
</gene>
<dbReference type="FunFam" id="3.30.565.10:FF:000010">
    <property type="entry name" value="Sensor histidine kinase RcsC"/>
    <property type="match status" value="1"/>
</dbReference>
<dbReference type="Pfam" id="PF02518">
    <property type="entry name" value="HATPase_c"/>
    <property type="match status" value="1"/>
</dbReference>
<dbReference type="PROSITE" id="PS50110">
    <property type="entry name" value="RESPONSE_REGULATORY"/>
    <property type="match status" value="1"/>
</dbReference>
<dbReference type="OrthoDB" id="303614at2759"/>
<dbReference type="Pfam" id="PF00072">
    <property type="entry name" value="Response_reg"/>
    <property type="match status" value="1"/>
</dbReference>
<comment type="catalytic activity">
    <reaction evidence="1">
        <text>ATP + protein L-histidine = ADP + protein N-phospho-L-histidine.</text>
        <dbReference type="EC" id="2.7.13.3"/>
    </reaction>
</comment>
<feature type="modified residue" description="4-aspartylphosphate" evidence="6">
    <location>
        <position position="1774"/>
    </location>
</feature>
<dbReference type="Gene3D" id="1.10.287.130">
    <property type="match status" value="1"/>
</dbReference>
<name>A0A6A7BU30_9PEZI</name>
<dbReference type="PROSITE" id="PS50112">
    <property type="entry name" value="PAS"/>
    <property type="match status" value="1"/>
</dbReference>
<dbReference type="InterPro" id="IPR035965">
    <property type="entry name" value="PAS-like_dom_sf"/>
</dbReference>
<dbReference type="CDD" id="cd16922">
    <property type="entry name" value="HATPase_EvgS-ArcB-TorS-like"/>
    <property type="match status" value="1"/>
</dbReference>
<feature type="compositionally biased region" description="Basic and acidic residues" evidence="7">
    <location>
        <begin position="464"/>
        <end position="482"/>
    </location>
</feature>
<proteinExistence type="predicted"/>
<dbReference type="CDD" id="cd00082">
    <property type="entry name" value="HisKA"/>
    <property type="match status" value="1"/>
</dbReference>
<dbReference type="GO" id="GO:0005886">
    <property type="term" value="C:plasma membrane"/>
    <property type="evidence" value="ECO:0007669"/>
    <property type="project" value="TreeGrafter"/>
</dbReference>
<dbReference type="Gene3D" id="3.30.565.10">
    <property type="entry name" value="Histidine kinase-like ATPase, C-terminal domain"/>
    <property type="match status" value="1"/>
</dbReference>
<dbReference type="EC" id="2.7.13.3" evidence="2"/>
<feature type="compositionally biased region" description="Polar residues" evidence="7">
    <location>
        <begin position="214"/>
        <end position="223"/>
    </location>
</feature>
<evidence type="ECO:0000259" key="9">
    <source>
        <dbReference type="PROSITE" id="PS50110"/>
    </source>
</evidence>
<evidence type="ECO:0000256" key="3">
    <source>
        <dbReference type="ARBA" id="ARBA00022553"/>
    </source>
</evidence>
<dbReference type="PANTHER" id="PTHR43047">
    <property type="entry name" value="TWO-COMPONENT HISTIDINE PROTEIN KINASE"/>
    <property type="match status" value="1"/>
</dbReference>
<feature type="region of interest" description="Disordered" evidence="7">
    <location>
        <begin position="1442"/>
        <end position="1516"/>
    </location>
</feature>
<evidence type="ECO:0000259" key="11">
    <source>
        <dbReference type="PROSITE" id="PS50113"/>
    </source>
</evidence>
<feature type="domain" description="Response regulatory" evidence="9">
    <location>
        <begin position="1722"/>
        <end position="1845"/>
    </location>
</feature>
<dbReference type="PROSITE" id="PS50113">
    <property type="entry name" value="PAC"/>
    <property type="match status" value="2"/>
</dbReference>
<keyword evidence="3 6" id="KW-0597">Phosphoprotein</keyword>
<dbReference type="SMART" id="SM00388">
    <property type="entry name" value="HisKA"/>
    <property type="match status" value="1"/>
</dbReference>
<feature type="compositionally biased region" description="Low complexity" evidence="7">
    <location>
        <begin position="379"/>
        <end position="396"/>
    </location>
</feature>
<dbReference type="InterPro" id="IPR000014">
    <property type="entry name" value="PAS"/>
</dbReference>
<evidence type="ECO:0000256" key="1">
    <source>
        <dbReference type="ARBA" id="ARBA00000085"/>
    </source>
</evidence>
<dbReference type="InterPro" id="IPR013655">
    <property type="entry name" value="PAS_fold_3"/>
</dbReference>
<feature type="region of interest" description="Disordered" evidence="7">
    <location>
        <begin position="759"/>
        <end position="810"/>
    </location>
</feature>
<feature type="region of interest" description="Disordered" evidence="7">
    <location>
        <begin position="1"/>
        <end position="71"/>
    </location>
</feature>
<protein>
    <recommendedName>
        <fullName evidence="2">histidine kinase</fullName>
        <ecNumber evidence="2">2.7.13.3</ecNumber>
    </recommendedName>
</protein>
<feature type="region of interest" description="Disordered" evidence="7">
    <location>
        <begin position="199"/>
        <end position="234"/>
    </location>
</feature>
<dbReference type="SMART" id="SM00387">
    <property type="entry name" value="HATPase_c"/>
    <property type="match status" value="1"/>
</dbReference>
<dbReference type="SMART" id="SM00086">
    <property type="entry name" value="PAC"/>
    <property type="match status" value="2"/>
</dbReference>
<dbReference type="InterPro" id="IPR004358">
    <property type="entry name" value="Sig_transdc_His_kin-like_C"/>
</dbReference>
<evidence type="ECO:0000313" key="12">
    <source>
        <dbReference type="EMBL" id="KAF2858846.1"/>
    </source>
</evidence>
<dbReference type="InterPro" id="IPR003661">
    <property type="entry name" value="HisK_dim/P_dom"/>
</dbReference>
<evidence type="ECO:0000256" key="2">
    <source>
        <dbReference type="ARBA" id="ARBA00012438"/>
    </source>
</evidence>
<keyword evidence="4" id="KW-0808">Transferase</keyword>
<dbReference type="InterPro" id="IPR000700">
    <property type="entry name" value="PAS-assoc_C"/>
</dbReference>
<feature type="region of interest" description="Disordered" evidence="7">
    <location>
        <begin position="331"/>
        <end position="407"/>
    </location>
</feature>
<accession>A0A6A7BU30</accession>
<dbReference type="Gene3D" id="3.40.50.2300">
    <property type="match status" value="1"/>
</dbReference>
<feature type="domain" description="PAS" evidence="10">
    <location>
        <begin position="888"/>
        <end position="958"/>
    </location>
</feature>
<feature type="compositionally biased region" description="Polar residues" evidence="7">
    <location>
        <begin position="762"/>
        <end position="774"/>
    </location>
</feature>
<dbReference type="InterPro" id="IPR001789">
    <property type="entry name" value="Sig_transdc_resp-reg_receiver"/>
</dbReference>
<feature type="compositionally biased region" description="Basic and acidic residues" evidence="7">
    <location>
        <begin position="333"/>
        <end position="353"/>
    </location>
</feature>
<feature type="compositionally biased region" description="Pro residues" evidence="7">
    <location>
        <begin position="1448"/>
        <end position="1457"/>
    </location>
</feature>
<evidence type="ECO:0000256" key="7">
    <source>
        <dbReference type="SAM" id="MobiDB-lite"/>
    </source>
</evidence>
<dbReference type="Gene3D" id="3.30.450.20">
    <property type="entry name" value="PAS domain"/>
    <property type="match status" value="2"/>
</dbReference>
<organism evidence="12 13">
    <name type="scientific">Piedraia hortae CBS 480.64</name>
    <dbReference type="NCBI Taxonomy" id="1314780"/>
    <lineage>
        <taxon>Eukaryota</taxon>
        <taxon>Fungi</taxon>
        <taxon>Dikarya</taxon>
        <taxon>Ascomycota</taxon>
        <taxon>Pezizomycotina</taxon>
        <taxon>Dothideomycetes</taxon>
        <taxon>Dothideomycetidae</taxon>
        <taxon>Capnodiales</taxon>
        <taxon>Piedraiaceae</taxon>
        <taxon>Piedraia</taxon>
    </lineage>
</organism>
<feature type="compositionally biased region" description="Basic and acidic residues" evidence="7">
    <location>
        <begin position="44"/>
        <end position="71"/>
    </location>
</feature>
<dbReference type="InterPro" id="IPR011006">
    <property type="entry name" value="CheY-like_superfamily"/>
</dbReference>
<feature type="domain" description="Histidine kinase" evidence="8">
    <location>
        <begin position="1213"/>
        <end position="1439"/>
    </location>
</feature>
<dbReference type="PRINTS" id="PR00344">
    <property type="entry name" value="BCTRLSENSOR"/>
</dbReference>
<dbReference type="InterPro" id="IPR005467">
    <property type="entry name" value="His_kinase_dom"/>
</dbReference>
<feature type="region of interest" description="Disordered" evidence="7">
    <location>
        <begin position="1092"/>
        <end position="1126"/>
    </location>
</feature>
<dbReference type="SMART" id="SM00091">
    <property type="entry name" value="PAS"/>
    <property type="match status" value="2"/>
</dbReference>
<evidence type="ECO:0000313" key="13">
    <source>
        <dbReference type="Proteomes" id="UP000799421"/>
    </source>
</evidence>
<dbReference type="InterPro" id="IPR036097">
    <property type="entry name" value="HisK_dim/P_sf"/>
</dbReference>
<dbReference type="InterPro" id="IPR001610">
    <property type="entry name" value="PAC"/>
</dbReference>
<evidence type="ECO:0000256" key="6">
    <source>
        <dbReference type="PROSITE-ProRule" id="PRU00169"/>
    </source>
</evidence>
<feature type="compositionally biased region" description="Low complexity" evidence="7">
    <location>
        <begin position="1484"/>
        <end position="1515"/>
    </location>
</feature>
<feature type="region of interest" description="Disordered" evidence="7">
    <location>
        <begin position="136"/>
        <end position="184"/>
    </location>
</feature>
<dbReference type="CDD" id="cd00130">
    <property type="entry name" value="PAS"/>
    <property type="match status" value="1"/>
</dbReference>
<feature type="region of interest" description="Disordered" evidence="7">
    <location>
        <begin position="449"/>
        <end position="494"/>
    </location>
</feature>
<dbReference type="PANTHER" id="PTHR43047:SF74">
    <property type="entry name" value="HISTIDINE KINASE-RELATED"/>
    <property type="match status" value="1"/>
</dbReference>
<dbReference type="CDD" id="cd17546">
    <property type="entry name" value="REC_hyHK_CKI1_RcsC-like"/>
    <property type="match status" value="1"/>
</dbReference>
<dbReference type="GO" id="GO:0000155">
    <property type="term" value="F:phosphorelay sensor kinase activity"/>
    <property type="evidence" value="ECO:0007669"/>
    <property type="project" value="InterPro"/>
</dbReference>
<dbReference type="EMBL" id="MU006002">
    <property type="protein sequence ID" value="KAF2858846.1"/>
    <property type="molecule type" value="Genomic_DNA"/>
</dbReference>
<dbReference type="InterPro" id="IPR003594">
    <property type="entry name" value="HATPase_dom"/>
</dbReference>
<feature type="compositionally biased region" description="Low complexity" evidence="7">
    <location>
        <begin position="136"/>
        <end position="154"/>
    </location>
</feature>
<feature type="region of interest" description="Disordered" evidence="7">
    <location>
        <begin position="698"/>
        <end position="721"/>
    </location>
</feature>
<dbReference type="Pfam" id="PF00512">
    <property type="entry name" value="HisKA"/>
    <property type="match status" value="1"/>
</dbReference>
<evidence type="ECO:0000259" key="10">
    <source>
        <dbReference type="PROSITE" id="PS50112"/>
    </source>
</evidence>
<dbReference type="SMART" id="SM00448">
    <property type="entry name" value="REC"/>
    <property type="match status" value="1"/>
</dbReference>